<dbReference type="EMBL" id="AMZH03011651">
    <property type="protein sequence ID" value="RRT52478.1"/>
    <property type="molecule type" value="Genomic_DNA"/>
</dbReference>
<protein>
    <submittedName>
        <fullName evidence="1">Uncharacterized protein</fullName>
    </submittedName>
</protein>
<evidence type="ECO:0000313" key="1">
    <source>
        <dbReference type="EMBL" id="RRT52478.1"/>
    </source>
</evidence>
<organism evidence="1 2">
    <name type="scientific">Ensete ventricosum</name>
    <name type="common">Abyssinian banana</name>
    <name type="synonym">Musa ensete</name>
    <dbReference type="NCBI Taxonomy" id="4639"/>
    <lineage>
        <taxon>Eukaryota</taxon>
        <taxon>Viridiplantae</taxon>
        <taxon>Streptophyta</taxon>
        <taxon>Embryophyta</taxon>
        <taxon>Tracheophyta</taxon>
        <taxon>Spermatophyta</taxon>
        <taxon>Magnoliopsida</taxon>
        <taxon>Liliopsida</taxon>
        <taxon>Zingiberales</taxon>
        <taxon>Musaceae</taxon>
        <taxon>Ensete</taxon>
    </lineage>
</organism>
<name>A0A426YL68_ENSVE</name>
<dbReference type="Proteomes" id="UP000287651">
    <property type="component" value="Unassembled WGS sequence"/>
</dbReference>
<accession>A0A426YL68</accession>
<evidence type="ECO:0000313" key="2">
    <source>
        <dbReference type="Proteomes" id="UP000287651"/>
    </source>
</evidence>
<reference evidence="1 2" key="1">
    <citation type="journal article" date="2014" name="Agronomy (Basel)">
        <title>A Draft Genome Sequence for Ensete ventricosum, the Drought-Tolerant Tree Against Hunger.</title>
        <authorList>
            <person name="Harrison J."/>
            <person name="Moore K.A."/>
            <person name="Paszkiewicz K."/>
            <person name="Jones T."/>
            <person name="Grant M."/>
            <person name="Ambacheew D."/>
            <person name="Muzemil S."/>
            <person name="Studholme D.J."/>
        </authorList>
    </citation>
    <scope>NUCLEOTIDE SEQUENCE [LARGE SCALE GENOMIC DNA]</scope>
</reference>
<proteinExistence type="predicted"/>
<gene>
    <name evidence="1" type="ORF">B296_00050442</name>
</gene>
<feature type="non-terminal residue" evidence="1">
    <location>
        <position position="1"/>
    </location>
</feature>
<sequence>RRNILAKSRQEANAVRRNVVLFSSRSLKLVLPMKPRQGFFSLWVTDRDHQGRAASDLQVLPFLLRSLPSPSVDIA</sequence>
<dbReference type="AlphaFoldDB" id="A0A426YL68"/>
<comment type="caution">
    <text evidence="1">The sequence shown here is derived from an EMBL/GenBank/DDBJ whole genome shotgun (WGS) entry which is preliminary data.</text>
</comment>